<organism evidence="9 10">
    <name type="scientific">Parthenolecanium corni</name>
    <dbReference type="NCBI Taxonomy" id="536013"/>
    <lineage>
        <taxon>Eukaryota</taxon>
        <taxon>Metazoa</taxon>
        <taxon>Ecdysozoa</taxon>
        <taxon>Arthropoda</taxon>
        <taxon>Hexapoda</taxon>
        <taxon>Insecta</taxon>
        <taxon>Pterygota</taxon>
        <taxon>Neoptera</taxon>
        <taxon>Paraneoptera</taxon>
        <taxon>Hemiptera</taxon>
        <taxon>Sternorrhyncha</taxon>
        <taxon>Coccoidea</taxon>
        <taxon>Coccidae</taxon>
        <taxon>Parthenolecanium</taxon>
    </lineage>
</organism>
<dbReference type="InterPro" id="IPR004365">
    <property type="entry name" value="NA-bd_OB_tRNA"/>
</dbReference>
<accession>A0AAN9TQR6</accession>
<evidence type="ECO:0000313" key="9">
    <source>
        <dbReference type="EMBL" id="KAK7602187.1"/>
    </source>
</evidence>
<keyword evidence="6" id="KW-0648">Protein biosynthesis</keyword>
<comment type="caution">
    <text evidence="9">The sequence shown here is derived from an EMBL/GenBank/DDBJ whole genome shotgun (WGS) entry which is preliminary data.</text>
</comment>
<dbReference type="GO" id="GO:0006421">
    <property type="term" value="P:asparaginyl-tRNA aminoacylation"/>
    <property type="evidence" value="ECO:0007669"/>
    <property type="project" value="InterPro"/>
</dbReference>
<dbReference type="InterPro" id="IPR004364">
    <property type="entry name" value="Aa-tRNA-synt_II"/>
</dbReference>
<keyword evidence="7" id="KW-0030">Aminoacyl-tRNA synthetase</keyword>
<dbReference type="InterPro" id="IPR002312">
    <property type="entry name" value="Asp/Asn-tRNA-synth_IIb"/>
</dbReference>
<evidence type="ECO:0000259" key="8">
    <source>
        <dbReference type="PROSITE" id="PS50862"/>
    </source>
</evidence>
<evidence type="ECO:0000256" key="1">
    <source>
        <dbReference type="ARBA" id="ARBA00008226"/>
    </source>
</evidence>
<dbReference type="GO" id="GO:0005524">
    <property type="term" value="F:ATP binding"/>
    <property type="evidence" value="ECO:0007669"/>
    <property type="project" value="UniProtKB-KW"/>
</dbReference>
<protein>
    <recommendedName>
        <fullName evidence="2">asparagine--tRNA ligase</fullName>
        <ecNumber evidence="2">6.1.1.22</ecNumber>
    </recommendedName>
</protein>
<dbReference type="NCBIfam" id="NF003037">
    <property type="entry name" value="PRK03932.1"/>
    <property type="match status" value="1"/>
</dbReference>
<name>A0AAN9TQR6_9HEMI</name>
<evidence type="ECO:0000256" key="7">
    <source>
        <dbReference type="ARBA" id="ARBA00023146"/>
    </source>
</evidence>
<evidence type="ECO:0000256" key="2">
    <source>
        <dbReference type="ARBA" id="ARBA00012816"/>
    </source>
</evidence>
<feature type="domain" description="Aminoacyl-transfer RNA synthetases class-II family profile" evidence="8">
    <location>
        <begin position="127"/>
        <end position="440"/>
    </location>
</feature>
<dbReference type="Pfam" id="PF01336">
    <property type="entry name" value="tRNA_anti-codon"/>
    <property type="match status" value="1"/>
</dbReference>
<keyword evidence="3" id="KW-0436">Ligase</keyword>
<dbReference type="SUPFAM" id="SSF55681">
    <property type="entry name" value="Class II aaRS and biotin synthetases"/>
    <property type="match status" value="1"/>
</dbReference>
<evidence type="ECO:0000313" key="10">
    <source>
        <dbReference type="Proteomes" id="UP001367676"/>
    </source>
</evidence>
<dbReference type="Proteomes" id="UP001367676">
    <property type="component" value="Unassembled WGS sequence"/>
</dbReference>
<evidence type="ECO:0000256" key="6">
    <source>
        <dbReference type="ARBA" id="ARBA00022917"/>
    </source>
</evidence>
<dbReference type="AlphaFoldDB" id="A0AAN9TQR6"/>
<reference evidence="9 10" key="1">
    <citation type="submission" date="2024-03" db="EMBL/GenBank/DDBJ databases">
        <title>Adaptation during the transition from Ophiocordyceps entomopathogen to insect associate is accompanied by gene loss and intensified selection.</title>
        <authorList>
            <person name="Ward C.M."/>
            <person name="Onetto C.A."/>
            <person name="Borneman A.R."/>
        </authorList>
    </citation>
    <scope>NUCLEOTIDE SEQUENCE [LARGE SCALE GENOMIC DNA]</scope>
    <source>
        <strain evidence="9">AWRI1</strain>
        <tissue evidence="9">Single Adult Female</tissue>
    </source>
</reference>
<dbReference type="GO" id="GO:0004816">
    <property type="term" value="F:asparagine-tRNA ligase activity"/>
    <property type="evidence" value="ECO:0007669"/>
    <property type="project" value="UniProtKB-EC"/>
</dbReference>
<dbReference type="PANTHER" id="PTHR22594">
    <property type="entry name" value="ASPARTYL/LYSYL-TRNA SYNTHETASE"/>
    <property type="match status" value="1"/>
</dbReference>
<dbReference type="CDD" id="cd04318">
    <property type="entry name" value="EcAsnRS_like_N"/>
    <property type="match status" value="1"/>
</dbReference>
<evidence type="ECO:0000256" key="4">
    <source>
        <dbReference type="ARBA" id="ARBA00022741"/>
    </source>
</evidence>
<dbReference type="PANTHER" id="PTHR22594:SF34">
    <property type="entry name" value="ASPARAGINE--TRNA LIGASE, MITOCHONDRIAL-RELATED"/>
    <property type="match status" value="1"/>
</dbReference>
<keyword evidence="4" id="KW-0547">Nucleotide-binding</keyword>
<dbReference type="GO" id="GO:0005739">
    <property type="term" value="C:mitochondrion"/>
    <property type="evidence" value="ECO:0007669"/>
    <property type="project" value="TreeGrafter"/>
</dbReference>
<dbReference type="Gene3D" id="2.40.50.140">
    <property type="entry name" value="Nucleic acid-binding proteins"/>
    <property type="match status" value="1"/>
</dbReference>
<evidence type="ECO:0000256" key="5">
    <source>
        <dbReference type="ARBA" id="ARBA00022840"/>
    </source>
</evidence>
<dbReference type="Pfam" id="PF00152">
    <property type="entry name" value="tRNA-synt_2"/>
    <property type="match status" value="1"/>
</dbReference>
<dbReference type="NCBIfam" id="TIGR00457">
    <property type="entry name" value="asnS"/>
    <property type="match status" value="1"/>
</dbReference>
<comment type="similarity">
    <text evidence="1">Belongs to the class-II aminoacyl-tRNA synthetase family.</text>
</comment>
<dbReference type="EMBL" id="JBBCAQ010000010">
    <property type="protein sequence ID" value="KAK7602187.1"/>
    <property type="molecule type" value="Genomic_DNA"/>
</dbReference>
<keyword evidence="5" id="KW-0067">ATP-binding</keyword>
<gene>
    <name evidence="9" type="ORF">V9T40_009628</name>
</gene>
<keyword evidence="10" id="KW-1185">Reference proteome</keyword>
<dbReference type="InterPro" id="IPR045864">
    <property type="entry name" value="aa-tRNA-synth_II/BPL/LPL"/>
</dbReference>
<dbReference type="SUPFAM" id="SSF50249">
    <property type="entry name" value="Nucleic acid-binding proteins"/>
    <property type="match status" value="1"/>
</dbReference>
<dbReference type="PRINTS" id="PR01042">
    <property type="entry name" value="TRNASYNTHASP"/>
</dbReference>
<dbReference type="InterPro" id="IPR012340">
    <property type="entry name" value="NA-bd_OB-fold"/>
</dbReference>
<dbReference type="Gene3D" id="3.30.930.10">
    <property type="entry name" value="Bira Bifunctional Protein, Domain 2"/>
    <property type="match status" value="1"/>
</dbReference>
<dbReference type="InterPro" id="IPR006195">
    <property type="entry name" value="aa-tRNA-synth_II"/>
</dbReference>
<proteinExistence type="inferred from homology"/>
<dbReference type="InterPro" id="IPR004522">
    <property type="entry name" value="Asn-tRNA-ligase"/>
</dbReference>
<dbReference type="PROSITE" id="PS50862">
    <property type="entry name" value="AA_TRNA_LIGASE_II"/>
    <property type="match status" value="1"/>
</dbReference>
<evidence type="ECO:0000256" key="3">
    <source>
        <dbReference type="ARBA" id="ARBA00022598"/>
    </source>
</evidence>
<dbReference type="EC" id="6.1.1.22" evidence="2"/>
<sequence length="450" mass="51696">MRISDIYASTSTDYETKIKGWIKSVRSMKKTIFFDVSDGSTFRNIQVVAEKNANSAKIDYGSSVEISGKLTKAPSGQLEIQSNDIKIIGSCDVTQGYPFVPRTKYEPQELREYLHFRPRTTSFSSMLRIRDRTSQYIHDFFHEEKFTGIHTPVLTSNDCEGAGEIFTVLPESKEIIKEMQKENKTETEAFFDSKAFLTVSGQFHLEVMARALNNVYSFGPVFRAENSKSRFHLSEFYMAEAEVAFLNRMEDLFILIEKLVKYVTRKVLNHHDKEISNYRKLLSLPYVNFSKIVDQPYTVMNLEDACAVLERNGMPAFEGRHLSKEHELFLVKYNNGVPIFLIDWPQENKPFYVKVDSTTNKAAAVDLLFPEVGELCGGSLREDNYDLLKQKLIESDLLAKLNWYLDLRKFGNIPTGGFGMGFERYLKVLMGTPNIKDTVPFPRWPHSCLL</sequence>
<dbReference type="GO" id="GO:0003676">
    <property type="term" value="F:nucleic acid binding"/>
    <property type="evidence" value="ECO:0007669"/>
    <property type="project" value="InterPro"/>
</dbReference>